<dbReference type="HOGENOM" id="CLU_061148_0_0_3"/>
<evidence type="ECO:0000259" key="2">
    <source>
        <dbReference type="Pfam" id="PF13649"/>
    </source>
</evidence>
<feature type="coiled-coil region" evidence="1">
    <location>
        <begin position="305"/>
        <end position="339"/>
    </location>
</feature>
<evidence type="ECO:0000256" key="1">
    <source>
        <dbReference type="SAM" id="Coils"/>
    </source>
</evidence>
<dbReference type="CDD" id="cd02440">
    <property type="entry name" value="AdoMet_MTases"/>
    <property type="match status" value="1"/>
</dbReference>
<feature type="domain" description="Methyltransferase" evidence="2">
    <location>
        <begin position="77"/>
        <end position="169"/>
    </location>
</feature>
<organism evidence="3 4">
    <name type="scientific">Allocoleopsis franciscana PCC 7113</name>
    <dbReference type="NCBI Taxonomy" id="1173027"/>
    <lineage>
        <taxon>Bacteria</taxon>
        <taxon>Bacillati</taxon>
        <taxon>Cyanobacteriota</taxon>
        <taxon>Cyanophyceae</taxon>
        <taxon>Coleofasciculales</taxon>
        <taxon>Coleofasciculaceae</taxon>
        <taxon>Allocoleopsis</taxon>
        <taxon>Allocoleopsis franciscana</taxon>
    </lineage>
</organism>
<sequence length="382" mass="44474">MNDIELIEQEKRKIIERYGQWTSHKIYLGQELYTIDEQQEVQDELKKSILTQTETRLKSIFQTISDLLDRPLQSLRILDLASLEGIYAIEPARYGAKAVGIEVREANIEKAKFVKRILGLENLELFQDDVRNLSKEKYGSFDVVLCIGIFYHLDTPDVLHFMEKIAEVCEGLLILDTHISFTQEKSCSYQGKTYWGKSYLEHSSVSTLEERAKVLWSSIDNLESFWFTRPSLYNLLTQVGFTSIFECQEMKKMYEVHKVYDRITLVAVKGQQQTLELSSLTNVSPQEDWPEKLHLESFYKQLPPLQQAQEEIATLRSHLEQTQTEMATLRSQLQQTQTETLVMRSHLEQAQAEIAAMKTSKFWKLRTAWFGVKKMMGMKTDD</sequence>
<dbReference type="RefSeq" id="WP_015185054.1">
    <property type="nucleotide sequence ID" value="NC_019738.1"/>
</dbReference>
<keyword evidence="1" id="KW-0175">Coiled coil</keyword>
<protein>
    <recommendedName>
        <fullName evidence="2">Methyltransferase domain-containing protein</fullName>
    </recommendedName>
</protein>
<dbReference type="Gene3D" id="3.40.50.150">
    <property type="entry name" value="Vaccinia Virus protein VP39"/>
    <property type="match status" value="1"/>
</dbReference>
<name>K9WM89_9CYAN</name>
<accession>K9WM89</accession>
<keyword evidence="4" id="KW-1185">Reference proteome</keyword>
<dbReference type="SUPFAM" id="SSF53335">
    <property type="entry name" value="S-adenosyl-L-methionine-dependent methyltransferases"/>
    <property type="match status" value="1"/>
</dbReference>
<dbReference type="Proteomes" id="UP000010471">
    <property type="component" value="Chromosome"/>
</dbReference>
<evidence type="ECO:0000313" key="4">
    <source>
        <dbReference type="Proteomes" id="UP000010471"/>
    </source>
</evidence>
<dbReference type="AlphaFoldDB" id="K9WM89"/>
<dbReference type="InterPro" id="IPR041698">
    <property type="entry name" value="Methyltransf_25"/>
</dbReference>
<dbReference type="KEGG" id="mic:Mic7113_5272"/>
<evidence type="ECO:0000313" key="3">
    <source>
        <dbReference type="EMBL" id="AFZ20921.1"/>
    </source>
</evidence>
<dbReference type="InterPro" id="IPR029063">
    <property type="entry name" value="SAM-dependent_MTases_sf"/>
</dbReference>
<dbReference type="Pfam" id="PF13649">
    <property type="entry name" value="Methyltransf_25"/>
    <property type="match status" value="1"/>
</dbReference>
<dbReference type="eggNOG" id="COG2227">
    <property type="taxonomic scope" value="Bacteria"/>
</dbReference>
<reference evidence="3 4" key="1">
    <citation type="submission" date="2012-06" db="EMBL/GenBank/DDBJ databases">
        <title>Finished chromosome of genome of Microcoleus sp. PCC 7113.</title>
        <authorList>
            <consortium name="US DOE Joint Genome Institute"/>
            <person name="Gugger M."/>
            <person name="Coursin T."/>
            <person name="Rippka R."/>
            <person name="Tandeau De Marsac N."/>
            <person name="Huntemann M."/>
            <person name="Wei C.-L."/>
            <person name="Han J."/>
            <person name="Detter J.C."/>
            <person name="Han C."/>
            <person name="Tapia R."/>
            <person name="Chen A."/>
            <person name="Kyrpides N."/>
            <person name="Mavromatis K."/>
            <person name="Markowitz V."/>
            <person name="Szeto E."/>
            <person name="Ivanova N."/>
            <person name="Pagani I."/>
            <person name="Pati A."/>
            <person name="Goodwin L."/>
            <person name="Nordberg H.P."/>
            <person name="Cantor M.N."/>
            <person name="Hua S.X."/>
            <person name="Woyke T."/>
            <person name="Kerfeld C.A."/>
        </authorList>
    </citation>
    <scope>NUCLEOTIDE SEQUENCE [LARGE SCALE GENOMIC DNA]</scope>
    <source>
        <strain evidence="3 4">PCC 7113</strain>
    </source>
</reference>
<dbReference type="EMBL" id="CP003630">
    <property type="protein sequence ID" value="AFZ20921.1"/>
    <property type="molecule type" value="Genomic_DNA"/>
</dbReference>
<dbReference type="STRING" id="1173027.Mic7113_5272"/>
<gene>
    <name evidence="3" type="ORF">Mic7113_5272</name>
</gene>
<proteinExistence type="predicted"/>